<dbReference type="EMBL" id="PVNK01000091">
    <property type="protein sequence ID" value="PRQ03371.1"/>
    <property type="molecule type" value="Genomic_DNA"/>
</dbReference>
<evidence type="ECO:0000313" key="2">
    <source>
        <dbReference type="Proteomes" id="UP000237968"/>
    </source>
</evidence>
<dbReference type="AlphaFoldDB" id="A0A2S9YED3"/>
<dbReference type="Proteomes" id="UP000237968">
    <property type="component" value="Unassembled WGS sequence"/>
</dbReference>
<dbReference type="RefSeq" id="WP_181197526.1">
    <property type="nucleotide sequence ID" value="NZ_PVNK01000091.1"/>
</dbReference>
<comment type="caution">
    <text evidence="1">The sequence shown here is derived from an EMBL/GenBank/DDBJ whole genome shotgun (WGS) entry which is preliminary data.</text>
</comment>
<gene>
    <name evidence="1" type="ORF">ENSA5_16790</name>
</gene>
<protein>
    <submittedName>
        <fullName evidence="1">Uncharacterized protein</fullName>
    </submittedName>
</protein>
<reference evidence="1 2" key="1">
    <citation type="submission" date="2018-03" db="EMBL/GenBank/DDBJ databases">
        <title>Draft Genome Sequences of the Obligatory Marine Myxobacteria Enhygromyxa salina SWB005.</title>
        <authorList>
            <person name="Poehlein A."/>
            <person name="Moghaddam J.A."/>
            <person name="Harms H."/>
            <person name="Alanjari M."/>
            <person name="Koenig G.M."/>
            <person name="Daniel R."/>
            <person name="Schaeberle T.F."/>
        </authorList>
    </citation>
    <scope>NUCLEOTIDE SEQUENCE [LARGE SCALE GENOMIC DNA]</scope>
    <source>
        <strain evidence="1 2">SWB005</strain>
    </source>
</reference>
<keyword evidence="2" id="KW-1185">Reference proteome</keyword>
<accession>A0A2S9YED3</accession>
<evidence type="ECO:0000313" key="1">
    <source>
        <dbReference type="EMBL" id="PRQ03371.1"/>
    </source>
</evidence>
<sequence length="209" mass="22707">MSGLKLCVLALRANDLDRASAEIGLPKSDVKLLTSLYGSSPDDWKPFARKSVGEYVTDAGMLPVPLTADLYRTGDSAALNRLVRDVELLLIDPVCVVAQIHQTGVVWRLEAVIRRAKLSFCVIYPPRLSQTMKDLLRTKCEEHLPLLTLAPPEEGAWDVSSEGYLKSFLAGLKSRRRPAANPSQVDAVASLLAGAGITSPSFPGTPRLR</sequence>
<name>A0A2S9YED3_9BACT</name>
<organism evidence="1 2">
    <name type="scientific">Enhygromyxa salina</name>
    <dbReference type="NCBI Taxonomy" id="215803"/>
    <lineage>
        <taxon>Bacteria</taxon>
        <taxon>Pseudomonadati</taxon>
        <taxon>Myxococcota</taxon>
        <taxon>Polyangia</taxon>
        <taxon>Nannocystales</taxon>
        <taxon>Nannocystaceae</taxon>
        <taxon>Enhygromyxa</taxon>
    </lineage>
</organism>
<proteinExistence type="predicted"/>